<evidence type="ECO:0000313" key="5">
    <source>
        <dbReference type="Proteomes" id="UP000771749"/>
    </source>
</evidence>
<dbReference type="GO" id="GO:0016491">
    <property type="term" value="F:oxidoreductase activity"/>
    <property type="evidence" value="ECO:0007669"/>
    <property type="project" value="UniProtKB-KW"/>
</dbReference>
<name>A0A940DP15_9BACT</name>
<keyword evidence="2" id="KW-0560">Oxidoreductase</keyword>
<sequence>MGLDEIMERRASVRRFDASRKIPHGTLMEILGAASLAPSWKNSQTARYYAAESAEAFERVRQCLGPRNAQNVEGASVLIVTAFEKNVAGFDKEGRPDNELGNGWGIYDSGIGNSFVLLKAAELGADSLVMGIRDAEALRAAAGIPESQEVLAVIALGYRITDPSRPPRKPLEEIIRIF</sequence>
<comment type="caution">
    <text evidence="4">The sequence shown here is derived from an EMBL/GenBank/DDBJ whole genome shotgun (WGS) entry which is preliminary data.</text>
</comment>
<evidence type="ECO:0000313" key="4">
    <source>
        <dbReference type="EMBL" id="MBO8454663.1"/>
    </source>
</evidence>
<comment type="similarity">
    <text evidence="1">Belongs to the nitroreductase family.</text>
</comment>
<feature type="domain" description="Nitroreductase" evidence="3">
    <location>
        <begin position="68"/>
        <end position="158"/>
    </location>
</feature>
<protein>
    <submittedName>
        <fullName evidence="4">Nitroreductase family protein</fullName>
    </submittedName>
</protein>
<accession>A0A940DP15</accession>
<feature type="domain" description="Nitroreductase" evidence="3">
    <location>
        <begin position="8"/>
        <end position="60"/>
    </location>
</feature>
<dbReference type="AlphaFoldDB" id="A0A940DP15"/>
<dbReference type="Gene3D" id="3.40.109.10">
    <property type="entry name" value="NADH Oxidase"/>
    <property type="match status" value="2"/>
</dbReference>
<evidence type="ECO:0000259" key="3">
    <source>
        <dbReference type="Pfam" id="PF00881"/>
    </source>
</evidence>
<gene>
    <name evidence="4" type="ORF">IAC07_08090</name>
</gene>
<dbReference type="InterPro" id="IPR000415">
    <property type="entry name" value="Nitroreductase-like"/>
</dbReference>
<dbReference type="InterPro" id="IPR029479">
    <property type="entry name" value="Nitroreductase"/>
</dbReference>
<proteinExistence type="inferred from homology"/>
<evidence type="ECO:0000256" key="2">
    <source>
        <dbReference type="ARBA" id="ARBA00023002"/>
    </source>
</evidence>
<dbReference type="PANTHER" id="PTHR43673">
    <property type="entry name" value="NAD(P)H NITROREDUCTASE YDGI-RELATED"/>
    <property type="match status" value="1"/>
</dbReference>
<reference evidence="4" key="1">
    <citation type="submission" date="2020-10" db="EMBL/GenBank/DDBJ databases">
        <authorList>
            <person name="Gilroy R."/>
        </authorList>
    </citation>
    <scope>NUCLEOTIDE SEQUENCE</scope>
    <source>
        <strain evidence="4">F1-3629</strain>
    </source>
</reference>
<dbReference type="PANTHER" id="PTHR43673:SF10">
    <property type="entry name" value="NADH DEHYDROGENASE_NAD(P)H NITROREDUCTASE XCC3605-RELATED"/>
    <property type="match status" value="1"/>
</dbReference>
<dbReference type="SUPFAM" id="SSF55469">
    <property type="entry name" value="FMN-dependent nitroreductase-like"/>
    <property type="match status" value="1"/>
</dbReference>
<dbReference type="Proteomes" id="UP000771749">
    <property type="component" value="Unassembled WGS sequence"/>
</dbReference>
<reference evidence="4" key="2">
    <citation type="journal article" date="2021" name="PeerJ">
        <title>Extensive microbial diversity within the chicken gut microbiome revealed by metagenomics and culture.</title>
        <authorList>
            <person name="Gilroy R."/>
            <person name="Ravi A."/>
            <person name="Getino M."/>
            <person name="Pursley I."/>
            <person name="Horton D.L."/>
            <person name="Alikhan N.F."/>
            <person name="Baker D."/>
            <person name="Gharbi K."/>
            <person name="Hall N."/>
            <person name="Watson M."/>
            <person name="Adriaenssens E.M."/>
            <person name="Foster-Nyarko E."/>
            <person name="Jarju S."/>
            <person name="Secka A."/>
            <person name="Antonio M."/>
            <person name="Oren A."/>
            <person name="Chaudhuri R.R."/>
            <person name="La Ragione R."/>
            <person name="Hildebrand F."/>
            <person name="Pallen M.J."/>
        </authorList>
    </citation>
    <scope>NUCLEOTIDE SEQUENCE</scope>
    <source>
        <strain evidence="4">F1-3629</strain>
    </source>
</reference>
<evidence type="ECO:0000256" key="1">
    <source>
        <dbReference type="ARBA" id="ARBA00007118"/>
    </source>
</evidence>
<dbReference type="EMBL" id="JADIMJ010000123">
    <property type="protein sequence ID" value="MBO8454663.1"/>
    <property type="molecule type" value="Genomic_DNA"/>
</dbReference>
<dbReference type="Pfam" id="PF00881">
    <property type="entry name" value="Nitroreductase"/>
    <property type="match status" value="2"/>
</dbReference>
<organism evidence="4 5">
    <name type="scientific">Candidatus Cryptobacteroides gallistercoris</name>
    <dbReference type="NCBI Taxonomy" id="2840765"/>
    <lineage>
        <taxon>Bacteria</taxon>
        <taxon>Pseudomonadati</taxon>
        <taxon>Bacteroidota</taxon>
        <taxon>Bacteroidia</taxon>
        <taxon>Bacteroidales</taxon>
        <taxon>Candidatus Cryptobacteroides</taxon>
    </lineage>
</organism>